<dbReference type="AlphaFoldDB" id="A0A6J5W2F9"/>
<evidence type="ECO:0000313" key="1">
    <source>
        <dbReference type="EMBL" id="CAB4295606.1"/>
    </source>
</evidence>
<name>A0A6J5W2F9_PRUAR</name>
<sequence>MNGLLRLQHNIPSMSFLFKALTYEIDYVVGVEFGEENGKVGKERERKGDRDNEVFSATRRRGVAGNMGWVTKLDGWEGWLRLRGVDEVVVAVEVSIRTSVNKLEG</sequence>
<dbReference type="Proteomes" id="UP000507245">
    <property type="component" value="Unassembled WGS sequence"/>
</dbReference>
<proteinExistence type="predicted"/>
<reference evidence="2" key="1">
    <citation type="journal article" date="2020" name="Genome Biol.">
        <title>Gamete binning: chromosome-level and haplotype-resolved genome assembly enabled by high-throughput single-cell sequencing of gamete genomes.</title>
        <authorList>
            <person name="Campoy J.A."/>
            <person name="Sun H."/>
            <person name="Goel M."/>
            <person name="Jiao W.-B."/>
            <person name="Folz-Donahue K."/>
            <person name="Wang N."/>
            <person name="Rubio M."/>
            <person name="Liu C."/>
            <person name="Kukat C."/>
            <person name="Ruiz D."/>
            <person name="Huettel B."/>
            <person name="Schneeberger K."/>
        </authorList>
    </citation>
    <scope>NUCLEOTIDE SEQUENCE [LARGE SCALE GENOMIC DNA]</scope>
    <source>
        <strain evidence="2">cv. Rojo Pasion</strain>
    </source>
</reference>
<organism evidence="1 2">
    <name type="scientific">Prunus armeniaca</name>
    <name type="common">Apricot</name>
    <name type="synonym">Armeniaca vulgaris</name>
    <dbReference type="NCBI Taxonomy" id="36596"/>
    <lineage>
        <taxon>Eukaryota</taxon>
        <taxon>Viridiplantae</taxon>
        <taxon>Streptophyta</taxon>
        <taxon>Embryophyta</taxon>
        <taxon>Tracheophyta</taxon>
        <taxon>Spermatophyta</taxon>
        <taxon>Magnoliopsida</taxon>
        <taxon>eudicotyledons</taxon>
        <taxon>Gunneridae</taxon>
        <taxon>Pentapetalae</taxon>
        <taxon>rosids</taxon>
        <taxon>fabids</taxon>
        <taxon>Rosales</taxon>
        <taxon>Rosaceae</taxon>
        <taxon>Amygdaloideae</taxon>
        <taxon>Amygdaleae</taxon>
        <taxon>Prunus</taxon>
    </lineage>
</organism>
<gene>
    <name evidence="1" type="ORF">ORAREDHAP_LOCUS7034</name>
</gene>
<protein>
    <submittedName>
        <fullName evidence="1">Uncharacterized protein</fullName>
    </submittedName>
</protein>
<dbReference type="EMBL" id="CAEKKB010000001">
    <property type="protein sequence ID" value="CAB4295606.1"/>
    <property type="molecule type" value="Genomic_DNA"/>
</dbReference>
<keyword evidence="2" id="KW-1185">Reference proteome</keyword>
<evidence type="ECO:0000313" key="2">
    <source>
        <dbReference type="Proteomes" id="UP000507245"/>
    </source>
</evidence>
<accession>A0A6J5W2F9</accession>